<dbReference type="HOGENOM" id="CLU_055322_1_2_2"/>
<evidence type="ECO:0000256" key="2">
    <source>
        <dbReference type="ARBA" id="ARBA00038292"/>
    </source>
</evidence>
<dbReference type="GO" id="GO:0010181">
    <property type="term" value="F:FMN binding"/>
    <property type="evidence" value="ECO:0007669"/>
    <property type="project" value="TreeGrafter"/>
</dbReference>
<dbReference type="Proteomes" id="UP000018572">
    <property type="component" value="Chromosome 1"/>
</dbReference>
<accession>V5THF3</accession>
<comment type="similarity">
    <text evidence="2">Belongs to the SsuE family. Isf subfamily.</text>
</comment>
<evidence type="ECO:0000313" key="4">
    <source>
        <dbReference type="EMBL" id="AHB64523.1"/>
    </source>
</evidence>
<protein>
    <submittedName>
        <fullName evidence="4">FMN reductase</fullName>
    </submittedName>
</protein>
<gene>
    <name evidence="4" type="ORF">HISP_00370</name>
</gene>
<dbReference type="Gene3D" id="3.40.50.360">
    <property type="match status" value="1"/>
</dbReference>
<evidence type="ECO:0000259" key="3">
    <source>
        <dbReference type="Pfam" id="PF03358"/>
    </source>
</evidence>
<dbReference type="PANTHER" id="PTHR30543:SF21">
    <property type="entry name" value="NAD(P)H-DEPENDENT FMN REDUCTASE LOT6"/>
    <property type="match status" value="1"/>
</dbReference>
<dbReference type="GO" id="GO:0005829">
    <property type="term" value="C:cytosol"/>
    <property type="evidence" value="ECO:0007669"/>
    <property type="project" value="TreeGrafter"/>
</dbReference>
<keyword evidence="5" id="KW-1185">Reference proteome</keyword>
<dbReference type="InterPro" id="IPR050712">
    <property type="entry name" value="NAD(P)H-dep_reductase"/>
</dbReference>
<evidence type="ECO:0000256" key="1">
    <source>
        <dbReference type="ARBA" id="ARBA00001966"/>
    </source>
</evidence>
<dbReference type="GO" id="GO:0016491">
    <property type="term" value="F:oxidoreductase activity"/>
    <property type="evidence" value="ECO:0007669"/>
    <property type="project" value="InterPro"/>
</dbReference>
<dbReference type="PANTHER" id="PTHR30543">
    <property type="entry name" value="CHROMATE REDUCTASE"/>
    <property type="match status" value="1"/>
</dbReference>
<dbReference type="InterPro" id="IPR029039">
    <property type="entry name" value="Flavoprotein-like_sf"/>
</dbReference>
<dbReference type="AlphaFoldDB" id="V5THF3"/>
<dbReference type="Pfam" id="PF03358">
    <property type="entry name" value="FMN_red"/>
    <property type="match status" value="1"/>
</dbReference>
<dbReference type="KEGG" id="hhn:HISP_00370"/>
<organism evidence="4 5">
    <name type="scientific">Haloarcula hispanica N601</name>
    <dbReference type="NCBI Taxonomy" id="1417673"/>
    <lineage>
        <taxon>Archaea</taxon>
        <taxon>Methanobacteriati</taxon>
        <taxon>Methanobacteriota</taxon>
        <taxon>Stenosarchaea group</taxon>
        <taxon>Halobacteria</taxon>
        <taxon>Halobacteriales</taxon>
        <taxon>Haloarculaceae</taxon>
        <taxon>Haloarcula</taxon>
    </lineage>
</organism>
<comment type="cofactor">
    <cofactor evidence="1">
        <name>[4Fe-4S] cluster</name>
        <dbReference type="ChEBI" id="CHEBI:49883"/>
    </cofactor>
</comment>
<dbReference type="EMBL" id="CP006884">
    <property type="protein sequence ID" value="AHB64523.1"/>
    <property type="molecule type" value="Genomic_DNA"/>
</dbReference>
<dbReference type="SUPFAM" id="SSF52218">
    <property type="entry name" value="Flavoproteins"/>
    <property type="match status" value="1"/>
</dbReference>
<name>V5THF3_HALHI</name>
<proteinExistence type="inferred from homology"/>
<dbReference type="InterPro" id="IPR005025">
    <property type="entry name" value="FMN_Rdtase-like_dom"/>
</dbReference>
<reference evidence="4 5" key="1">
    <citation type="journal article" date="2014" name="Genome Announc.">
        <title>Complete Genome Sequence of the Extremely Halophilic Archaeon Haloarcula hispanica Strain N601.</title>
        <authorList>
            <person name="Ding J.Y."/>
            <person name="Chiang P.W."/>
            <person name="Hong M.J."/>
            <person name="Dyall-Smith M."/>
            <person name="Tang S.L."/>
        </authorList>
    </citation>
    <scope>NUCLEOTIDE SEQUENCE [LARGE SCALE GENOMIC DNA]</scope>
    <source>
        <strain evidence="4 5">N601</strain>
    </source>
</reference>
<sequence length="201" mass="21170">MATNRHTMHDTPHVIGISGSLRDDSGTRIAVQRALDAAVGDGATIEHIDLREWDLPLFDPDAGEADSGDGPELAARVREADALVLGTPVYHGTIASPLKTALDYCSIDDVEGATVGILAVAGGGFPTPTLQHLRASVLELKGWPLPQAVAIPESWAAFEDGHIADEDIAARVEELGSNVVAYTGVADRREETEQSELATGD</sequence>
<evidence type="ECO:0000313" key="5">
    <source>
        <dbReference type="Proteomes" id="UP000018572"/>
    </source>
</evidence>
<feature type="domain" description="NADPH-dependent FMN reductase-like" evidence="3">
    <location>
        <begin position="13"/>
        <end position="155"/>
    </location>
</feature>